<keyword evidence="3" id="KW-1185">Reference proteome</keyword>
<accession>A0A4Z1T6M4</accession>
<name>A0A4Z1T6M4_GIAMU</name>
<dbReference type="OrthoDB" id="10255794at2759"/>
<evidence type="ECO:0000313" key="2">
    <source>
        <dbReference type="EMBL" id="TNJ28131.1"/>
    </source>
</evidence>
<evidence type="ECO:0000313" key="3">
    <source>
        <dbReference type="Proteomes" id="UP000315496"/>
    </source>
</evidence>
<proteinExistence type="predicted"/>
<keyword evidence="1" id="KW-0175">Coiled coil</keyword>
<comment type="caution">
    <text evidence="2">The sequence shown here is derived from an EMBL/GenBank/DDBJ whole genome shotgun (WGS) entry which is preliminary data.</text>
</comment>
<protein>
    <submittedName>
        <fullName evidence="2">Uncharacterized protein</fullName>
    </submittedName>
</protein>
<feature type="coiled-coil region" evidence="1">
    <location>
        <begin position="6"/>
        <end position="40"/>
    </location>
</feature>
<reference evidence="2 3" key="1">
    <citation type="submission" date="2019-05" db="EMBL/GenBank/DDBJ databases">
        <title>The compact genome of Giardia muris reveals important steps in the evolution of intestinal protozoan parasites.</title>
        <authorList>
            <person name="Xu F."/>
            <person name="Jimenez-Gonzalez A."/>
            <person name="Einarsson E."/>
            <person name="Astvaldsson A."/>
            <person name="Peirasmaki D."/>
            <person name="Eckmann L."/>
            <person name="Andersson J.O."/>
            <person name="Svard S.G."/>
            <person name="Jerlstrom-Hultqvist J."/>
        </authorList>
    </citation>
    <scope>NUCLEOTIDE SEQUENCE [LARGE SCALE GENOMIC DNA]</scope>
    <source>
        <strain evidence="2 3">Roberts-Thomson</strain>
    </source>
</reference>
<gene>
    <name evidence="2" type="ORF">GMRT_15195</name>
</gene>
<feature type="coiled-coil region" evidence="1">
    <location>
        <begin position="184"/>
        <end position="241"/>
    </location>
</feature>
<dbReference type="AlphaFoldDB" id="A0A4Z1T6M4"/>
<dbReference type="EMBL" id="VDLU01000002">
    <property type="protein sequence ID" value="TNJ28131.1"/>
    <property type="molecule type" value="Genomic_DNA"/>
</dbReference>
<evidence type="ECO:0000256" key="1">
    <source>
        <dbReference type="SAM" id="Coils"/>
    </source>
</evidence>
<dbReference type="VEuPathDB" id="GiardiaDB:GMRT_15195"/>
<dbReference type="Proteomes" id="UP000315496">
    <property type="component" value="Chromosome 2"/>
</dbReference>
<feature type="coiled-coil region" evidence="1">
    <location>
        <begin position="98"/>
        <end position="160"/>
    </location>
</feature>
<sequence length="251" mass="29060">MSAPTERHLTDEIAQYEGAIRELVRRRDELLQEGDRAEKQLTALLKPGTEDSMGDQSEHKYISRTLKLLLRQTDTLENEVAFFDTTNKRLQDEITYLASAHAAQKREIQEELMQEREKANKYADEASTLEEKLAEVNKAIEDLTRYAAEKRREREGIERALREFDGLVKECRFTYQTRPREGLLESLAEEATEIRAELVRLLVTAYEQPLAFLENGNGEQYKTLLARLNRKKNQIALARQQRRTSSGRGTD</sequence>
<organism evidence="2 3">
    <name type="scientific">Giardia muris</name>
    <dbReference type="NCBI Taxonomy" id="5742"/>
    <lineage>
        <taxon>Eukaryota</taxon>
        <taxon>Metamonada</taxon>
        <taxon>Diplomonadida</taxon>
        <taxon>Hexamitidae</taxon>
        <taxon>Giardiinae</taxon>
        <taxon>Giardia</taxon>
    </lineage>
</organism>